<organism evidence="3 4">
    <name type="scientific">Cellulomonas composti</name>
    <dbReference type="NCBI Taxonomy" id="266130"/>
    <lineage>
        <taxon>Bacteria</taxon>
        <taxon>Bacillati</taxon>
        <taxon>Actinomycetota</taxon>
        <taxon>Actinomycetes</taxon>
        <taxon>Micrococcales</taxon>
        <taxon>Cellulomonadaceae</taxon>
        <taxon>Cellulomonas</taxon>
    </lineage>
</organism>
<dbReference type="InterPro" id="IPR001584">
    <property type="entry name" value="Integrase_cat-core"/>
</dbReference>
<evidence type="ECO:0000256" key="1">
    <source>
        <dbReference type="SAM" id="MobiDB-lite"/>
    </source>
</evidence>
<evidence type="ECO:0000313" key="3">
    <source>
        <dbReference type="EMBL" id="GEL96438.1"/>
    </source>
</evidence>
<dbReference type="SUPFAM" id="SSF53098">
    <property type="entry name" value="Ribonuclease H-like"/>
    <property type="match status" value="1"/>
</dbReference>
<sequence>MRLPCRRNLQQSRGAPGWPDPDTARREVFTWITRYNTRRRHSTCGHVSPIAYENTHHAATLTLAA</sequence>
<dbReference type="GO" id="GO:0015074">
    <property type="term" value="P:DNA integration"/>
    <property type="evidence" value="ECO:0007669"/>
    <property type="project" value="InterPro"/>
</dbReference>
<name>A0A511JEL7_9CELL</name>
<dbReference type="Pfam" id="PF13683">
    <property type="entry name" value="rve_3"/>
    <property type="match status" value="1"/>
</dbReference>
<evidence type="ECO:0000313" key="4">
    <source>
        <dbReference type="Proteomes" id="UP000321720"/>
    </source>
</evidence>
<dbReference type="Proteomes" id="UP000321720">
    <property type="component" value="Unassembled WGS sequence"/>
</dbReference>
<dbReference type="InterPro" id="IPR012337">
    <property type="entry name" value="RNaseH-like_sf"/>
</dbReference>
<gene>
    <name evidence="3" type="ORF">CCO02nite_30960</name>
</gene>
<keyword evidence="4" id="KW-1185">Reference proteome</keyword>
<reference evidence="3 4" key="1">
    <citation type="submission" date="2019-07" db="EMBL/GenBank/DDBJ databases">
        <title>Whole genome shotgun sequence of Cellulomonas composti NBRC 100758.</title>
        <authorList>
            <person name="Hosoyama A."/>
            <person name="Uohara A."/>
            <person name="Ohji S."/>
            <person name="Ichikawa N."/>
        </authorList>
    </citation>
    <scope>NUCLEOTIDE SEQUENCE [LARGE SCALE GENOMIC DNA]</scope>
    <source>
        <strain evidence="3 4">NBRC 100758</strain>
    </source>
</reference>
<comment type="caution">
    <text evidence="3">The sequence shown here is derived from an EMBL/GenBank/DDBJ whole genome shotgun (WGS) entry which is preliminary data.</text>
</comment>
<dbReference type="EMBL" id="BJWG01000022">
    <property type="protein sequence ID" value="GEL96438.1"/>
    <property type="molecule type" value="Genomic_DNA"/>
</dbReference>
<protein>
    <recommendedName>
        <fullName evidence="2">Integrase catalytic domain-containing protein</fullName>
    </recommendedName>
</protein>
<proteinExistence type="predicted"/>
<accession>A0A511JEL7</accession>
<feature type="domain" description="Integrase catalytic" evidence="2">
    <location>
        <begin position="14"/>
        <end position="49"/>
    </location>
</feature>
<dbReference type="AlphaFoldDB" id="A0A511JEL7"/>
<evidence type="ECO:0000259" key="2">
    <source>
        <dbReference type="Pfam" id="PF13683"/>
    </source>
</evidence>
<feature type="region of interest" description="Disordered" evidence="1">
    <location>
        <begin position="1"/>
        <end position="23"/>
    </location>
</feature>